<keyword evidence="13" id="KW-1185">Reference proteome</keyword>
<dbReference type="GO" id="GO:0016020">
    <property type="term" value="C:membrane"/>
    <property type="evidence" value="ECO:0007669"/>
    <property type="project" value="UniProtKB-SubCell"/>
</dbReference>
<dbReference type="Gene3D" id="3.40.50.300">
    <property type="entry name" value="P-loop containing nucleotide triphosphate hydrolases"/>
    <property type="match status" value="1"/>
</dbReference>
<dbReference type="GO" id="GO:0016887">
    <property type="term" value="F:ATP hydrolysis activity"/>
    <property type="evidence" value="ECO:0007669"/>
    <property type="project" value="InterPro"/>
</dbReference>
<evidence type="ECO:0000313" key="12">
    <source>
        <dbReference type="EMBL" id="CAF4227856.1"/>
    </source>
</evidence>
<dbReference type="EMBL" id="CAJNOQ010015094">
    <property type="protein sequence ID" value="CAF1354898.1"/>
    <property type="molecule type" value="Genomic_DNA"/>
</dbReference>
<dbReference type="InterPro" id="IPR003439">
    <property type="entry name" value="ABC_transporter-like_ATP-bd"/>
</dbReference>
<dbReference type="Proteomes" id="UP000663829">
    <property type="component" value="Unassembled WGS sequence"/>
</dbReference>
<proteinExistence type="predicted"/>
<comment type="subcellular location">
    <subcellularLocation>
        <location evidence="1">Membrane</location>
        <topology evidence="1">Multi-pass membrane protein</topology>
    </subcellularLocation>
</comment>
<evidence type="ECO:0000256" key="1">
    <source>
        <dbReference type="ARBA" id="ARBA00004141"/>
    </source>
</evidence>
<dbReference type="Proteomes" id="UP000681722">
    <property type="component" value="Unassembled WGS sequence"/>
</dbReference>
<dbReference type="OrthoDB" id="6500128at2759"/>
<keyword evidence="2" id="KW-0813">Transport</keyword>
<dbReference type="PROSITE" id="PS00211">
    <property type="entry name" value="ABC_TRANSPORTER_1"/>
    <property type="match status" value="1"/>
</dbReference>
<dbReference type="Proteomes" id="UP000677228">
    <property type="component" value="Unassembled WGS sequence"/>
</dbReference>
<comment type="caution">
    <text evidence="10">The sequence shown here is derived from an EMBL/GenBank/DDBJ whole genome shotgun (WGS) entry which is preliminary data.</text>
</comment>
<dbReference type="PANTHER" id="PTHR43394:SF1">
    <property type="entry name" value="ATP-BINDING CASSETTE SUB-FAMILY B MEMBER 10, MITOCHONDRIAL"/>
    <property type="match status" value="1"/>
</dbReference>
<evidence type="ECO:0000259" key="8">
    <source>
        <dbReference type="PROSITE" id="PS50893"/>
    </source>
</evidence>
<reference evidence="10" key="1">
    <citation type="submission" date="2021-02" db="EMBL/GenBank/DDBJ databases">
        <authorList>
            <person name="Nowell W R."/>
        </authorList>
    </citation>
    <scope>NUCLEOTIDE SEQUENCE</scope>
</reference>
<evidence type="ECO:0000256" key="4">
    <source>
        <dbReference type="ARBA" id="ARBA00022741"/>
    </source>
</evidence>
<dbReference type="InterPro" id="IPR039421">
    <property type="entry name" value="Type_1_exporter"/>
</dbReference>
<dbReference type="PROSITE" id="PS50893">
    <property type="entry name" value="ABC_TRANSPORTER_2"/>
    <property type="match status" value="1"/>
</dbReference>
<keyword evidence="4" id="KW-0547">Nucleotide-binding</keyword>
<dbReference type="InterPro" id="IPR017871">
    <property type="entry name" value="ABC_transporter-like_CS"/>
</dbReference>
<evidence type="ECO:0000313" key="11">
    <source>
        <dbReference type="EMBL" id="CAF3717002.1"/>
    </source>
</evidence>
<dbReference type="InterPro" id="IPR027417">
    <property type="entry name" value="P-loop_NTPase"/>
</dbReference>
<dbReference type="Proteomes" id="UP000682733">
    <property type="component" value="Unassembled WGS sequence"/>
</dbReference>
<feature type="domain" description="ABC transporter" evidence="8">
    <location>
        <begin position="1"/>
        <end position="188"/>
    </location>
</feature>
<evidence type="ECO:0000256" key="7">
    <source>
        <dbReference type="ARBA" id="ARBA00023136"/>
    </source>
</evidence>
<gene>
    <name evidence="10" type="ORF">GPM918_LOCUS31096</name>
    <name evidence="9" type="ORF">OVA965_LOCUS11685</name>
    <name evidence="12" type="ORF">SRO942_LOCUS31729</name>
    <name evidence="11" type="ORF">TMI583_LOCUS11689</name>
</gene>
<dbReference type="SUPFAM" id="SSF52540">
    <property type="entry name" value="P-loop containing nucleoside triphosphate hydrolases"/>
    <property type="match status" value="1"/>
</dbReference>
<evidence type="ECO:0000313" key="13">
    <source>
        <dbReference type="Proteomes" id="UP000663829"/>
    </source>
</evidence>
<evidence type="ECO:0000256" key="3">
    <source>
        <dbReference type="ARBA" id="ARBA00022692"/>
    </source>
</evidence>
<dbReference type="Pfam" id="PF00005">
    <property type="entry name" value="ABC_tran"/>
    <property type="match status" value="1"/>
</dbReference>
<dbReference type="PANTHER" id="PTHR43394">
    <property type="entry name" value="ATP-DEPENDENT PERMEASE MDL1, MITOCHONDRIAL"/>
    <property type="match status" value="1"/>
</dbReference>
<dbReference type="EMBL" id="CAJOBC010066452">
    <property type="protein sequence ID" value="CAF4227856.1"/>
    <property type="molecule type" value="Genomic_DNA"/>
</dbReference>
<organism evidence="10 13">
    <name type="scientific">Didymodactylos carnosus</name>
    <dbReference type="NCBI Taxonomy" id="1234261"/>
    <lineage>
        <taxon>Eukaryota</taxon>
        <taxon>Metazoa</taxon>
        <taxon>Spiralia</taxon>
        <taxon>Gnathifera</taxon>
        <taxon>Rotifera</taxon>
        <taxon>Eurotatoria</taxon>
        <taxon>Bdelloidea</taxon>
        <taxon>Philodinida</taxon>
        <taxon>Philodinidae</taxon>
        <taxon>Didymodactylos</taxon>
    </lineage>
</organism>
<evidence type="ECO:0000313" key="10">
    <source>
        <dbReference type="EMBL" id="CAF1354898.1"/>
    </source>
</evidence>
<dbReference type="GO" id="GO:0015421">
    <property type="term" value="F:ABC-type oligopeptide transporter activity"/>
    <property type="evidence" value="ECO:0007669"/>
    <property type="project" value="TreeGrafter"/>
</dbReference>
<evidence type="ECO:0000313" key="9">
    <source>
        <dbReference type="EMBL" id="CAF0941989.1"/>
    </source>
</evidence>
<keyword evidence="7" id="KW-0472">Membrane</keyword>
<accession>A0A815HTJ6</accession>
<evidence type="ECO:0000256" key="5">
    <source>
        <dbReference type="ARBA" id="ARBA00022840"/>
    </source>
</evidence>
<dbReference type="EMBL" id="CAJOBA010004577">
    <property type="protein sequence ID" value="CAF3717002.1"/>
    <property type="molecule type" value="Genomic_DNA"/>
</dbReference>
<dbReference type="GO" id="GO:0005524">
    <property type="term" value="F:ATP binding"/>
    <property type="evidence" value="ECO:0007669"/>
    <property type="project" value="UniProtKB-KW"/>
</dbReference>
<feature type="non-terminal residue" evidence="10">
    <location>
        <position position="1"/>
    </location>
</feature>
<name>A0A815HTJ6_9BILA</name>
<sequence length="197" mass="22102">FYDPSDGSVLLDGHNIKSLNVKWLRSLFGFVQQEPVLFNISIKTNIAYGDNTKVMTDKEIETVARIANIHEFIIALPKGYDTVCGSKGSQLSGGEKQRISIARALVRNPMVILFDEATSALDSQSEKLVQDAVYKAQSNRTSLTIAHRLSTIQNSDKIIVVNHGRVREEGTHKELLNEKGIYSRLLMAQEKQLKRFL</sequence>
<keyword evidence="3" id="KW-0812">Transmembrane</keyword>
<keyword evidence="5" id="KW-0067">ATP-binding</keyword>
<dbReference type="FunFam" id="3.40.50.300:FF:000967">
    <property type="entry name" value="ABC multidrug transporter mdr4"/>
    <property type="match status" value="1"/>
</dbReference>
<protein>
    <recommendedName>
        <fullName evidence="8">ABC transporter domain-containing protein</fullName>
    </recommendedName>
</protein>
<keyword evidence="6" id="KW-1133">Transmembrane helix</keyword>
<dbReference type="AlphaFoldDB" id="A0A815HTJ6"/>
<evidence type="ECO:0000256" key="6">
    <source>
        <dbReference type="ARBA" id="ARBA00022989"/>
    </source>
</evidence>
<evidence type="ECO:0000256" key="2">
    <source>
        <dbReference type="ARBA" id="ARBA00022448"/>
    </source>
</evidence>
<dbReference type="EMBL" id="CAJNOK010004572">
    <property type="protein sequence ID" value="CAF0941989.1"/>
    <property type="molecule type" value="Genomic_DNA"/>
</dbReference>